<keyword evidence="6" id="KW-0012">Acyltransferase</keyword>
<keyword evidence="5" id="KW-0472">Membrane</keyword>
<accession>A0A317MYZ7</accession>
<evidence type="ECO:0000256" key="5">
    <source>
        <dbReference type="ARBA" id="ARBA00023136"/>
    </source>
</evidence>
<dbReference type="GO" id="GO:0016746">
    <property type="term" value="F:acyltransferase activity"/>
    <property type="evidence" value="ECO:0007669"/>
    <property type="project" value="UniProtKB-KW"/>
</dbReference>
<dbReference type="Pfam" id="PF03279">
    <property type="entry name" value="Lip_A_acyltrans"/>
    <property type="match status" value="1"/>
</dbReference>
<protein>
    <recommendedName>
        <fullName evidence="9">LPLAT superfamily acyltransferase</fullName>
    </recommendedName>
</protein>
<evidence type="ECO:0000256" key="4">
    <source>
        <dbReference type="ARBA" id="ARBA00022679"/>
    </source>
</evidence>
<evidence type="ECO:0000256" key="2">
    <source>
        <dbReference type="ARBA" id="ARBA00022475"/>
    </source>
</evidence>
<dbReference type="Proteomes" id="UP000246569">
    <property type="component" value="Unassembled WGS sequence"/>
</dbReference>
<sequence>MSLRRARAAWATRPERSNVAMLKLMSWISLRLGRPAGRGVLHLIAAYFLLFAPSARRASRAYLHRVLEQRPGLRASYRHIHSFAATIHDRIYLLNDRFDLFDLRIEGEAVMLDALADGRGALLFGAHLGSFEVVRAIGRRHPQVRVALAMFPDNARRIGAALDAINPAARPDIIALGRMDAMLQVRERLLQGQFVGVLADRTPGDEATRPVPVLGAEAPLPLGPLRMAAMLRSRVIFMAGLYLGGNRYAIRFAQIADFSDCSADAREVQIDAALHRYAALIEDCCRQAPYNWFNFFDFWPARPASPCADAC</sequence>
<evidence type="ECO:0000256" key="1">
    <source>
        <dbReference type="ARBA" id="ARBA00004533"/>
    </source>
</evidence>
<evidence type="ECO:0000256" key="3">
    <source>
        <dbReference type="ARBA" id="ARBA00022519"/>
    </source>
</evidence>
<keyword evidence="3" id="KW-0997">Cell inner membrane</keyword>
<dbReference type="PIRSF" id="PIRSF028561">
    <property type="entry name" value="Ac_Trasf"/>
    <property type="match status" value="1"/>
</dbReference>
<organism evidence="7 8">
    <name type="scientific">Plasticicumulans acidivorans</name>
    <dbReference type="NCBI Taxonomy" id="886464"/>
    <lineage>
        <taxon>Bacteria</taxon>
        <taxon>Pseudomonadati</taxon>
        <taxon>Pseudomonadota</taxon>
        <taxon>Gammaproteobacteria</taxon>
        <taxon>Candidatus Competibacteraceae</taxon>
        <taxon>Plasticicumulans</taxon>
    </lineage>
</organism>
<dbReference type="CDD" id="cd07984">
    <property type="entry name" value="LPLAT_LABLAT-like"/>
    <property type="match status" value="1"/>
</dbReference>
<comment type="subcellular location">
    <subcellularLocation>
        <location evidence="1">Cell inner membrane</location>
    </subcellularLocation>
</comment>
<dbReference type="InterPro" id="IPR014548">
    <property type="entry name" value="Ac_Trasf"/>
</dbReference>
<evidence type="ECO:0000256" key="6">
    <source>
        <dbReference type="ARBA" id="ARBA00023315"/>
    </source>
</evidence>
<evidence type="ECO:0000313" key="7">
    <source>
        <dbReference type="EMBL" id="PWV64568.1"/>
    </source>
</evidence>
<dbReference type="EMBL" id="QGTJ01000002">
    <property type="protein sequence ID" value="PWV64568.1"/>
    <property type="molecule type" value="Genomic_DNA"/>
</dbReference>
<dbReference type="PANTHER" id="PTHR30606:SF9">
    <property type="entry name" value="LIPID A BIOSYNTHESIS LAUROYLTRANSFERASE"/>
    <property type="match status" value="1"/>
</dbReference>
<evidence type="ECO:0008006" key="9">
    <source>
        <dbReference type="Google" id="ProtNLM"/>
    </source>
</evidence>
<evidence type="ECO:0000313" key="8">
    <source>
        <dbReference type="Proteomes" id="UP000246569"/>
    </source>
</evidence>
<name>A0A317MYZ7_9GAMM</name>
<dbReference type="AlphaFoldDB" id="A0A317MYZ7"/>
<keyword evidence="2" id="KW-1003">Cell membrane</keyword>
<dbReference type="GO" id="GO:0009247">
    <property type="term" value="P:glycolipid biosynthetic process"/>
    <property type="evidence" value="ECO:0007669"/>
    <property type="project" value="UniProtKB-ARBA"/>
</dbReference>
<comment type="caution">
    <text evidence="7">The sequence shown here is derived from an EMBL/GenBank/DDBJ whole genome shotgun (WGS) entry which is preliminary data.</text>
</comment>
<keyword evidence="4" id="KW-0808">Transferase</keyword>
<dbReference type="InterPro" id="IPR004960">
    <property type="entry name" value="LipA_acyltrans"/>
</dbReference>
<gene>
    <name evidence="7" type="ORF">C7443_102218</name>
</gene>
<keyword evidence="8" id="KW-1185">Reference proteome</keyword>
<dbReference type="GO" id="GO:0005886">
    <property type="term" value="C:plasma membrane"/>
    <property type="evidence" value="ECO:0007669"/>
    <property type="project" value="UniProtKB-SubCell"/>
</dbReference>
<reference evidence="7 8" key="1">
    <citation type="submission" date="2018-05" db="EMBL/GenBank/DDBJ databases">
        <title>Genomic Encyclopedia of Type Strains, Phase IV (KMG-IV): sequencing the most valuable type-strain genomes for metagenomic binning, comparative biology and taxonomic classification.</title>
        <authorList>
            <person name="Goeker M."/>
        </authorList>
    </citation>
    <scope>NUCLEOTIDE SEQUENCE [LARGE SCALE GENOMIC DNA]</scope>
    <source>
        <strain evidence="7 8">DSM 23606</strain>
    </source>
</reference>
<dbReference type="PANTHER" id="PTHR30606">
    <property type="entry name" value="LIPID A BIOSYNTHESIS LAUROYL ACYLTRANSFERASE"/>
    <property type="match status" value="1"/>
</dbReference>
<proteinExistence type="predicted"/>